<evidence type="ECO:0000313" key="3">
    <source>
        <dbReference type="EMBL" id="SEM72556.1"/>
    </source>
</evidence>
<dbReference type="EMBL" id="FOCQ01000001">
    <property type="protein sequence ID" value="SEM72556.1"/>
    <property type="molecule type" value="Genomic_DNA"/>
</dbReference>
<dbReference type="PANTHER" id="PTHR38434:SF1">
    <property type="entry name" value="BLL2549 PROTEIN"/>
    <property type="match status" value="1"/>
</dbReference>
<keyword evidence="4" id="KW-1185">Reference proteome</keyword>
<organism evidence="3 4">
    <name type="scientific">Lihuaxuella thermophila</name>
    <dbReference type="NCBI Taxonomy" id="1173111"/>
    <lineage>
        <taxon>Bacteria</taxon>
        <taxon>Bacillati</taxon>
        <taxon>Bacillota</taxon>
        <taxon>Bacilli</taxon>
        <taxon>Bacillales</taxon>
        <taxon>Thermoactinomycetaceae</taxon>
        <taxon>Lihuaxuella</taxon>
    </lineage>
</organism>
<dbReference type="PANTHER" id="PTHR38434">
    <property type="entry name" value="BLL2549 PROTEIN"/>
    <property type="match status" value="1"/>
</dbReference>
<feature type="transmembrane region" description="Helical" evidence="2">
    <location>
        <begin position="706"/>
        <end position="725"/>
    </location>
</feature>
<reference evidence="3 4" key="1">
    <citation type="submission" date="2016-10" db="EMBL/GenBank/DDBJ databases">
        <authorList>
            <person name="de Groot N.N."/>
        </authorList>
    </citation>
    <scope>NUCLEOTIDE SEQUENCE [LARGE SCALE GENOMIC DNA]</scope>
    <source>
        <strain evidence="3 4">DSM 46701</strain>
    </source>
</reference>
<feature type="transmembrane region" description="Helical" evidence="2">
    <location>
        <begin position="662"/>
        <end position="686"/>
    </location>
</feature>
<feature type="transmembrane region" description="Helical" evidence="2">
    <location>
        <begin position="298"/>
        <end position="318"/>
    </location>
</feature>
<feature type="transmembrane region" description="Helical" evidence="2">
    <location>
        <begin position="462"/>
        <end position="482"/>
    </location>
</feature>
<feature type="transmembrane region" description="Helical" evidence="2">
    <location>
        <begin position="438"/>
        <end position="455"/>
    </location>
</feature>
<accession>A0A1H8APX2</accession>
<feature type="transmembrane region" description="Helical" evidence="2">
    <location>
        <begin position="246"/>
        <end position="265"/>
    </location>
</feature>
<gene>
    <name evidence="3" type="ORF">SAMN05444955_101277</name>
</gene>
<feature type="transmembrane region" description="Helical" evidence="2">
    <location>
        <begin position="732"/>
        <end position="752"/>
    </location>
</feature>
<evidence type="ECO:0000256" key="1">
    <source>
        <dbReference type="SAM" id="MobiDB-lite"/>
    </source>
</evidence>
<feature type="transmembrane region" description="Helical" evidence="2">
    <location>
        <begin position="523"/>
        <end position="543"/>
    </location>
</feature>
<dbReference type="InterPro" id="IPR019286">
    <property type="entry name" value="DUF2339_TM"/>
</dbReference>
<dbReference type="RefSeq" id="WP_170839668.1">
    <property type="nucleotide sequence ID" value="NZ_FOCQ01000001.1"/>
</dbReference>
<feature type="transmembrane region" description="Helical" evidence="2">
    <location>
        <begin position="597"/>
        <end position="619"/>
    </location>
</feature>
<feature type="transmembrane region" description="Helical" evidence="2">
    <location>
        <begin position="193"/>
        <end position="212"/>
    </location>
</feature>
<feature type="transmembrane region" description="Helical" evidence="2">
    <location>
        <begin position="631"/>
        <end position="650"/>
    </location>
</feature>
<evidence type="ECO:0000256" key="2">
    <source>
        <dbReference type="SAM" id="Phobius"/>
    </source>
</evidence>
<dbReference type="Pfam" id="PF10101">
    <property type="entry name" value="DUF2339"/>
    <property type="match status" value="2"/>
</dbReference>
<feature type="transmembrane region" description="Helical" evidence="2">
    <location>
        <begin position="382"/>
        <end position="403"/>
    </location>
</feature>
<feature type="transmembrane region" description="Helical" evidence="2">
    <location>
        <begin position="415"/>
        <end position="432"/>
    </location>
</feature>
<proteinExistence type="predicted"/>
<keyword evidence="2" id="KW-0812">Transmembrane</keyword>
<feature type="transmembrane region" description="Helical" evidence="2">
    <location>
        <begin position="494"/>
        <end position="516"/>
    </location>
</feature>
<sequence length="927" mass="106061">MSFFLFLMIIGLAIGWSNSRRETKKLKRQLSELQASVTRLVQRIEALETRMDPGASDEPPAAAPEREEEFREIRMEPEVETESQPKESVSPPIPVRVTEGVADSPMGRSPEPESVPEAESGRLSRRSRLEWELLIGGKWLNYIGAVALVIGLGFFVKYAFENNWINETVRVLAGGAAGFLLLWGGARFHKRGLPVFAQGWIGAGIAILYVSSFASFNFYHLVSPEVAFLFMSLVTLLAFQQALRYQALAISVIGWIGGFLTPFLLGSERGSTLGLFTYLAFLTIGMLLLVIKKANWVILYYMTLGAVYLILLSWIPFNQEPAELWLESFFLCLFWAFFFAYEVYSSLRPAKWPMANTIAAGFHLFFFFLGWNLLLLPRHEDGLSAVFLLGGVAYLVPLLFLHRRQKLSLVSREEVFRYGFSFLILLTLANAYQWEKYHLIYAWTVEAWLLVWWGARRKIRHVCGFAVILYAVSSFMLLALSAQFQPEQETWFPFFNLRALAYIGLSAALGTSALLLKRWDMKLVVPAVPFLHNGWAILLFLFLTGETNFYFDHIFLNAGPALRESLSYSRYLICSLVWMAYSLWIAWVAFRQQIRSLVATGWALLGVGVITAAATGMAYGPADQFIPVYNLRFLVFVIAAGIIYVHLRWWKKYEHDLKLKAIPVVMIGTLAVLLFELISMEIGDYYDKQLLHTSLAMEQMIRFSKTMSLVLAWFGYSLFFAWIGFRQRLQALVYLSWGVLALGLLTAIWQGFSYPVLDRFTPVYNLRFFTLLIAAGVLLVHYAWWKKQTEVHAKKVHPLLFTILITGLLFELVTVEVSDAFERIRYLADQSDVRLLHQLDNQKQMSISIAWLIYSLVLMGAGIWRKLPLLRLVAIALFGLSIFKIFLFDLSFLGTLYRIFSFIGLGVILLIVSYLYQRYKHWFHQSA</sequence>
<feature type="transmembrane region" description="Helical" evidence="2">
    <location>
        <begin position="896"/>
        <end position="916"/>
    </location>
</feature>
<feature type="transmembrane region" description="Helical" evidence="2">
    <location>
        <begin position="271"/>
        <end position="291"/>
    </location>
</feature>
<feature type="transmembrane region" description="Helical" evidence="2">
    <location>
        <begin position="139"/>
        <end position="160"/>
    </location>
</feature>
<feature type="transmembrane region" description="Helical" evidence="2">
    <location>
        <begin position="324"/>
        <end position="344"/>
    </location>
</feature>
<dbReference type="AlphaFoldDB" id="A0A1H8APX2"/>
<feature type="transmembrane region" description="Helical" evidence="2">
    <location>
        <begin position="356"/>
        <end position="376"/>
    </location>
</feature>
<name>A0A1H8APX2_9BACL</name>
<evidence type="ECO:0000313" key="4">
    <source>
        <dbReference type="Proteomes" id="UP000199695"/>
    </source>
</evidence>
<dbReference type="Proteomes" id="UP000199695">
    <property type="component" value="Unassembled WGS sequence"/>
</dbReference>
<keyword evidence="2" id="KW-0472">Membrane</keyword>
<feature type="transmembrane region" description="Helical" evidence="2">
    <location>
        <begin position="845"/>
        <end position="864"/>
    </location>
</feature>
<feature type="transmembrane region" description="Helical" evidence="2">
    <location>
        <begin position="764"/>
        <end position="784"/>
    </location>
</feature>
<protein>
    <submittedName>
        <fullName evidence="3">Uncharacterized membrane protein</fullName>
    </submittedName>
</protein>
<feature type="compositionally biased region" description="Basic and acidic residues" evidence="1">
    <location>
        <begin position="64"/>
        <end position="77"/>
    </location>
</feature>
<feature type="transmembrane region" description="Helical" evidence="2">
    <location>
        <begin position="568"/>
        <end position="590"/>
    </location>
</feature>
<keyword evidence="2" id="KW-1133">Transmembrane helix</keyword>
<dbReference type="STRING" id="1173111.SAMN05444955_101277"/>
<feature type="region of interest" description="Disordered" evidence="1">
    <location>
        <begin position="48"/>
        <end position="121"/>
    </location>
</feature>
<feature type="transmembrane region" description="Helical" evidence="2">
    <location>
        <begin position="869"/>
        <end position="890"/>
    </location>
</feature>
<feature type="transmembrane region" description="Helical" evidence="2">
    <location>
        <begin position="796"/>
        <end position="815"/>
    </location>
</feature>